<reference evidence="2" key="1">
    <citation type="submission" date="2023-07" db="EMBL/GenBank/DDBJ databases">
        <title>Chryseobacterium sp. GMJ5 Genome sequencing and assembly.</title>
        <authorList>
            <person name="Jung Y."/>
        </authorList>
    </citation>
    <scope>NUCLEOTIDE SEQUENCE [LARGE SCALE GENOMIC DNA]</scope>
    <source>
        <strain evidence="2">GMJ5</strain>
    </source>
</reference>
<sequence>MKKTFSLFLVLMISLFRTQILKDFVIPKGYEKIIETKGDLDKDGKDETVIVFNTDKKNQSGGYERKFYILKSISGNLKVWKKNSSLIIDSIYGFYPADNQVDITIKNQCLIISQMYFTNSRHTDQSKYTFRFQNGDFYLIGIVSQFDDTCDFNLKNEINFSTGKVIVDEQYSSCDDEHKNLPEDNHTEFTHPFDLIKMNDFRIGEHKIKIPNSNKYLYY</sequence>
<dbReference type="Proteomes" id="UP001208114">
    <property type="component" value="Unassembled WGS sequence"/>
</dbReference>
<proteinExistence type="predicted"/>
<comment type="caution">
    <text evidence="1">The sequence shown here is derived from an EMBL/GenBank/DDBJ whole genome shotgun (WGS) entry which is preliminary data.</text>
</comment>
<evidence type="ECO:0000313" key="1">
    <source>
        <dbReference type="EMBL" id="MCU7615343.1"/>
    </source>
</evidence>
<evidence type="ECO:0000313" key="2">
    <source>
        <dbReference type="Proteomes" id="UP001208114"/>
    </source>
</evidence>
<accession>A0ABT2VZA7</accession>
<dbReference type="RefSeq" id="WP_262991368.1">
    <property type="nucleotide sequence ID" value="NZ_JAOTEN010000005.1"/>
</dbReference>
<keyword evidence="2" id="KW-1185">Reference proteome</keyword>
<dbReference type="EMBL" id="JAOTEN010000005">
    <property type="protein sequence ID" value="MCU7615343.1"/>
    <property type="molecule type" value="Genomic_DNA"/>
</dbReference>
<gene>
    <name evidence="1" type="ORF">N0B16_12930</name>
</gene>
<organism evidence="1 2">
    <name type="scientific">Chryseobacterium gilvum</name>
    <dbReference type="NCBI Taxonomy" id="2976534"/>
    <lineage>
        <taxon>Bacteria</taxon>
        <taxon>Pseudomonadati</taxon>
        <taxon>Bacteroidota</taxon>
        <taxon>Flavobacteriia</taxon>
        <taxon>Flavobacteriales</taxon>
        <taxon>Weeksellaceae</taxon>
        <taxon>Chryseobacterium group</taxon>
        <taxon>Chryseobacterium</taxon>
    </lineage>
</organism>
<protein>
    <submittedName>
        <fullName evidence="1">Uncharacterized protein</fullName>
    </submittedName>
</protein>
<name>A0ABT2VZA7_9FLAO</name>